<keyword evidence="1" id="KW-0472">Membrane</keyword>
<dbReference type="InterPro" id="IPR028889">
    <property type="entry name" value="USP"/>
</dbReference>
<dbReference type="PROSITE" id="PS00972">
    <property type="entry name" value="USP_1"/>
    <property type="match status" value="1"/>
</dbReference>
<sequence>MRLFGRHGFKNICTSVEAKYHGLVNQGATCYLNSVLQVLFMTEDFREAVKRSSKQNVGIGLLGALTDLFDNLQKHTANTHKIITQLGISRVYEQRDAAECIEKILTMTSPEASQIFHGLLANQITCSKGHKETDRDAPFWHLPLSLVDFYNQDYSVVNGIEEFFRPTCLNGEHQMYCDRCGHKVDATITDVIKHHPDVLILLLKRFEFNYSYMSYFKTSCFVEVPYSLQIPGNEVYELYAVVDHFGGLRGGHYSATIKTQDEDRWYKFDDTQVTPLDYQPFQEKSQSAYLLFYRKAKSKSHNCYHRHLFIYILFLFYYVFYYLCCR</sequence>
<dbReference type="GO" id="GO:0004843">
    <property type="term" value="F:cysteine-type deubiquitinase activity"/>
    <property type="evidence" value="ECO:0007669"/>
    <property type="project" value="InterPro"/>
</dbReference>
<keyword evidence="4" id="KW-1185">Reference proteome</keyword>
<evidence type="ECO:0000259" key="2">
    <source>
        <dbReference type="PROSITE" id="PS50235"/>
    </source>
</evidence>
<dbReference type="GeneTree" id="ENSGT00940000174852"/>
<dbReference type="GO" id="GO:0005829">
    <property type="term" value="C:cytosol"/>
    <property type="evidence" value="ECO:0007669"/>
    <property type="project" value="TreeGrafter"/>
</dbReference>
<feature type="transmembrane region" description="Helical" evidence="1">
    <location>
        <begin position="308"/>
        <end position="325"/>
    </location>
</feature>
<feature type="domain" description="USP" evidence="2">
    <location>
        <begin position="21"/>
        <end position="296"/>
    </location>
</feature>
<dbReference type="PROSITE" id="PS50235">
    <property type="entry name" value="USP_3"/>
    <property type="match status" value="1"/>
</dbReference>
<dbReference type="InterPro" id="IPR001394">
    <property type="entry name" value="Peptidase_C19_UCH"/>
</dbReference>
<keyword evidence="1" id="KW-0812">Transmembrane</keyword>
<dbReference type="Ensembl" id="ENSACLT00000075923.1">
    <property type="protein sequence ID" value="ENSACLP00000057860.1"/>
    <property type="gene ID" value="ENSACLG00000039184.1"/>
</dbReference>
<evidence type="ECO:0000313" key="4">
    <source>
        <dbReference type="Proteomes" id="UP000265100"/>
    </source>
</evidence>
<dbReference type="SUPFAM" id="SSF54001">
    <property type="entry name" value="Cysteine proteinases"/>
    <property type="match status" value="1"/>
</dbReference>
<dbReference type="Gene3D" id="3.90.70.10">
    <property type="entry name" value="Cysteine proteinases"/>
    <property type="match status" value="1"/>
</dbReference>
<dbReference type="GO" id="GO:0016579">
    <property type="term" value="P:protein deubiquitination"/>
    <property type="evidence" value="ECO:0007669"/>
    <property type="project" value="InterPro"/>
</dbReference>
<name>A0AAX7TN72_ASTCA</name>
<organism evidence="3 4">
    <name type="scientific">Astatotilapia calliptera</name>
    <name type="common">Eastern happy</name>
    <name type="synonym">Chromis callipterus</name>
    <dbReference type="NCBI Taxonomy" id="8154"/>
    <lineage>
        <taxon>Eukaryota</taxon>
        <taxon>Metazoa</taxon>
        <taxon>Chordata</taxon>
        <taxon>Craniata</taxon>
        <taxon>Vertebrata</taxon>
        <taxon>Euteleostomi</taxon>
        <taxon>Actinopterygii</taxon>
        <taxon>Neopterygii</taxon>
        <taxon>Teleostei</taxon>
        <taxon>Neoteleostei</taxon>
        <taxon>Acanthomorphata</taxon>
        <taxon>Ovalentaria</taxon>
        <taxon>Cichlomorphae</taxon>
        <taxon>Cichliformes</taxon>
        <taxon>Cichlidae</taxon>
        <taxon>African cichlids</taxon>
        <taxon>Pseudocrenilabrinae</taxon>
        <taxon>Haplochromini</taxon>
        <taxon>Astatotilapia</taxon>
    </lineage>
</organism>
<evidence type="ECO:0000256" key="1">
    <source>
        <dbReference type="SAM" id="Phobius"/>
    </source>
</evidence>
<dbReference type="InterPro" id="IPR050164">
    <property type="entry name" value="Peptidase_C19"/>
</dbReference>
<accession>A0AAX7TN72</accession>
<protein>
    <recommendedName>
        <fullName evidence="2">USP domain-containing protein</fullName>
    </recommendedName>
</protein>
<reference evidence="3" key="1">
    <citation type="submission" date="2018-05" db="EMBL/GenBank/DDBJ databases">
        <authorList>
            <person name="Datahose"/>
        </authorList>
    </citation>
    <scope>NUCLEOTIDE SEQUENCE</scope>
</reference>
<reference evidence="3" key="3">
    <citation type="submission" date="2025-09" db="UniProtKB">
        <authorList>
            <consortium name="Ensembl"/>
        </authorList>
    </citation>
    <scope>IDENTIFICATION</scope>
</reference>
<dbReference type="PROSITE" id="PS00973">
    <property type="entry name" value="USP_2"/>
    <property type="match status" value="1"/>
</dbReference>
<dbReference type="Proteomes" id="UP000265100">
    <property type="component" value="Chromosome 3"/>
</dbReference>
<proteinExistence type="predicted"/>
<dbReference type="AlphaFoldDB" id="A0AAX7TN72"/>
<evidence type="ECO:0000313" key="3">
    <source>
        <dbReference type="Ensembl" id="ENSACLP00000057860.1"/>
    </source>
</evidence>
<keyword evidence="1" id="KW-1133">Transmembrane helix</keyword>
<dbReference type="InterPro" id="IPR018200">
    <property type="entry name" value="USP_CS"/>
</dbReference>
<dbReference type="Pfam" id="PF00443">
    <property type="entry name" value="UCH"/>
    <property type="match status" value="1"/>
</dbReference>
<reference evidence="3" key="2">
    <citation type="submission" date="2025-08" db="UniProtKB">
        <authorList>
            <consortium name="Ensembl"/>
        </authorList>
    </citation>
    <scope>IDENTIFICATION</scope>
</reference>
<dbReference type="GO" id="GO:0005634">
    <property type="term" value="C:nucleus"/>
    <property type="evidence" value="ECO:0007669"/>
    <property type="project" value="TreeGrafter"/>
</dbReference>
<dbReference type="InterPro" id="IPR038765">
    <property type="entry name" value="Papain-like_cys_pep_sf"/>
</dbReference>
<dbReference type="PANTHER" id="PTHR24006:SF899">
    <property type="entry name" value="UBIQUITIN CARBOXYL-TERMINAL HYDROLASE"/>
    <property type="match status" value="1"/>
</dbReference>
<dbReference type="PANTHER" id="PTHR24006">
    <property type="entry name" value="UBIQUITIN CARBOXYL-TERMINAL HYDROLASE"/>
    <property type="match status" value="1"/>
</dbReference>